<feature type="transmembrane region" description="Helical" evidence="1">
    <location>
        <begin position="7"/>
        <end position="30"/>
    </location>
</feature>
<name>A0A1M5C952_9RHOB</name>
<evidence type="ECO:0000313" key="3">
    <source>
        <dbReference type="Proteomes" id="UP000184144"/>
    </source>
</evidence>
<keyword evidence="1" id="KW-1133">Transmembrane helix</keyword>
<sequence>MRSETKIFVFAAIIAAAIVLALDVLTWIAIGDTDRSWMDDALLQRMSTPAVPFILGAIATLFVDLPRATAWRIAGIGLAILTAFFVWLSIDGYFYQTQNRTGGANIGLFFLIMLAEVVTAILMPILVFWRGEIRRGQKA</sequence>
<dbReference type="AlphaFoldDB" id="A0A1M5C952"/>
<gene>
    <name evidence="2" type="ORF">SAMN05444273_1078</name>
</gene>
<protein>
    <submittedName>
        <fullName evidence="2">Uncharacterized protein</fullName>
    </submittedName>
</protein>
<feature type="transmembrane region" description="Helical" evidence="1">
    <location>
        <begin position="108"/>
        <end position="129"/>
    </location>
</feature>
<keyword evidence="1" id="KW-0812">Transmembrane</keyword>
<evidence type="ECO:0000256" key="1">
    <source>
        <dbReference type="SAM" id="Phobius"/>
    </source>
</evidence>
<feature type="transmembrane region" description="Helical" evidence="1">
    <location>
        <begin position="70"/>
        <end position="88"/>
    </location>
</feature>
<feature type="transmembrane region" description="Helical" evidence="1">
    <location>
        <begin position="42"/>
        <end position="63"/>
    </location>
</feature>
<dbReference type="RefSeq" id="WP_073144986.1">
    <property type="nucleotide sequence ID" value="NZ_FQUV01000007.1"/>
</dbReference>
<proteinExistence type="predicted"/>
<evidence type="ECO:0000313" key="2">
    <source>
        <dbReference type="EMBL" id="SHF51279.1"/>
    </source>
</evidence>
<keyword evidence="1" id="KW-0472">Membrane</keyword>
<dbReference type="EMBL" id="FQUV01000007">
    <property type="protein sequence ID" value="SHF51279.1"/>
    <property type="molecule type" value="Genomic_DNA"/>
</dbReference>
<dbReference type="Proteomes" id="UP000184144">
    <property type="component" value="Unassembled WGS sequence"/>
</dbReference>
<keyword evidence="3" id="KW-1185">Reference proteome</keyword>
<organism evidence="2 3">
    <name type="scientific">Litoreibacter ascidiaceicola</name>
    <dbReference type="NCBI Taxonomy" id="1486859"/>
    <lineage>
        <taxon>Bacteria</taxon>
        <taxon>Pseudomonadati</taxon>
        <taxon>Pseudomonadota</taxon>
        <taxon>Alphaproteobacteria</taxon>
        <taxon>Rhodobacterales</taxon>
        <taxon>Roseobacteraceae</taxon>
        <taxon>Litoreibacter</taxon>
    </lineage>
</organism>
<accession>A0A1M5C952</accession>
<reference evidence="3" key="1">
    <citation type="submission" date="2016-11" db="EMBL/GenBank/DDBJ databases">
        <authorList>
            <person name="Varghese N."/>
            <person name="Submissions S."/>
        </authorList>
    </citation>
    <scope>NUCLEOTIDE SEQUENCE [LARGE SCALE GENOMIC DNA]</scope>
    <source>
        <strain evidence="3">DSM 100566</strain>
    </source>
</reference>